<reference evidence="9" key="1">
    <citation type="submission" date="2022-07" db="EMBL/GenBank/DDBJ databases">
        <title>Phylogenomic reconstructions and comparative analyses of Kickxellomycotina fungi.</title>
        <authorList>
            <person name="Reynolds N.K."/>
            <person name="Stajich J.E."/>
            <person name="Barry K."/>
            <person name="Grigoriev I.V."/>
            <person name="Crous P."/>
            <person name="Smith M.E."/>
        </authorList>
    </citation>
    <scope>NUCLEOTIDE SEQUENCE</scope>
    <source>
        <strain evidence="9">NBRC 105414</strain>
    </source>
</reference>
<dbReference type="InterPro" id="IPR042241">
    <property type="entry name" value="GCP_C_sf"/>
</dbReference>
<comment type="subcellular location">
    <subcellularLocation>
        <location evidence="1">Cytoplasm</location>
        <location evidence="1">Cytoskeleton</location>
    </subcellularLocation>
</comment>
<dbReference type="OrthoDB" id="5860513at2759"/>
<sequence>MSGAELDRTLLEYADAFLGAVAAGDQDEAERRDGLMRFFHTIIGSNLAPAVARDEEALVGELQKRTMARRGDMRAALRVARLYGTLKQQDPAYDWWPVLYFLSECCARPLPPPAVAAATAAAAAAGAGGYGDQPLRPRGVTSAALRPSMQSLRHEPGAHARPATADSSPFAMSAATMGGGPGNSSAASLGAQLRHHHQHRAEPAAEAPASRQSRRSGSAADDAAGVFLHRELPTYDDVGEAELLHDLIYVMQGIDGTYVRWNRAASAYAVRADVRLSRPTRAMVGLVAELGVLARDIQDYTDAVDRQGRLFEQSFCTEIKGEMAEYYRLVADMEARLFKAPRALRPGESQMGATLRRMHCWTAEARQRLRLLATAIGKVQDGRGGGAVLSAISTLVEDGDPFVQAFAQRLLKTASAPFNSILVSWVTDGELVDPYGEFFIQERADRHDMLWGERYTVAPDMIPVHINGEMTRRIFQIGRSLNFLRVACDDAQWVAERGPRTLLAGDIADVGDLDTFVCRSAALVNGRLMSVLRERFDLMGHVGAIRRYLLFEKGDFALALMEVLDNQDDHAGKRIMAHDLSAVLSSAVRSANVQHERADRLAALALVFAAADDDAEQHGRGWDDVSLSYNLSPPLSYVVPRPTMRKYMDVSRFLLKLKRAEYALHLIWHQQMTGSRSQLRSEELQQRRRLGSAGEASAAAAAADAESPAVRKAMREGTIACTEMIQFFQQVQRYISLNVIEGAWARFAKATTTTRDDGGGDTGDLGIDAWNAAHSKYVASVHDVVCGARGFQHSLDSVLGTASQFITVMKELYSERTLGARRAASPAAPRTRQSLSMADRLQQLRANVRLHGSGSPPPAADPAAEHAARVHSTVARFRSQVREILGAMSRATMGELPFLVVTLNFNEAYTTTTTTT</sequence>
<dbReference type="PANTHER" id="PTHR19302">
    <property type="entry name" value="GAMMA TUBULIN COMPLEX PROTEIN"/>
    <property type="match status" value="1"/>
</dbReference>
<dbReference type="InterPro" id="IPR041470">
    <property type="entry name" value="GCP_N"/>
</dbReference>
<evidence type="ECO:0000313" key="10">
    <source>
        <dbReference type="Proteomes" id="UP001140217"/>
    </source>
</evidence>
<evidence type="ECO:0000259" key="7">
    <source>
        <dbReference type="Pfam" id="PF04130"/>
    </source>
</evidence>
<dbReference type="GO" id="GO:0043015">
    <property type="term" value="F:gamma-tubulin binding"/>
    <property type="evidence" value="ECO:0007669"/>
    <property type="project" value="InterPro"/>
</dbReference>
<evidence type="ECO:0000256" key="5">
    <source>
        <dbReference type="ARBA" id="ARBA00023212"/>
    </source>
</evidence>
<dbReference type="GO" id="GO:0051225">
    <property type="term" value="P:spindle assembly"/>
    <property type="evidence" value="ECO:0007669"/>
    <property type="project" value="TreeGrafter"/>
</dbReference>
<evidence type="ECO:0000313" key="9">
    <source>
        <dbReference type="EMBL" id="KAJ2776436.1"/>
    </source>
</evidence>
<keyword evidence="5" id="KW-0206">Cytoskeleton</keyword>
<accession>A0A9W8H2G2</accession>
<dbReference type="PANTHER" id="PTHR19302:SF14">
    <property type="entry name" value="GAMMA-TUBULIN COMPLEX COMPONENT 3"/>
    <property type="match status" value="1"/>
</dbReference>
<dbReference type="GO" id="GO:0005874">
    <property type="term" value="C:microtubule"/>
    <property type="evidence" value="ECO:0007669"/>
    <property type="project" value="UniProtKB-KW"/>
</dbReference>
<keyword evidence="3" id="KW-0963">Cytoplasm</keyword>
<name>A0A9W8H2G2_9FUNG</name>
<dbReference type="GO" id="GO:0005816">
    <property type="term" value="C:spindle pole body"/>
    <property type="evidence" value="ECO:0007669"/>
    <property type="project" value="UniProtKB-ARBA"/>
</dbReference>
<dbReference type="GO" id="GO:0051011">
    <property type="term" value="F:microtubule minus-end binding"/>
    <property type="evidence" value="ECO:0007669"/>
    <property type="project" value="TreeGrafter"/>
</dbReference>
<dbReference type="GO" id="GO:0000930">
    <property type="term" value="C:gamma-tubulin complex"/>
    <property type="evidence" value="ECO:0007669"/>
    <property type="project" value="TreeGrafter"/>
</dbReference>
<dbReference type="InterPro" id="IPR007259">
    <property type="entry name" value="GCP"/>
</dbReference>
<protein>
    <recommendedName>
        <fullName evidence="11">Spindle pole body component</fullName>
    </recommendedName>
</protein>
<proteinExistence type="inferred from homology"/>
<evidence type="ECO:0000256" key="6">
    <source>
        <dbReference type="SAM" id="MobiDB-lite"/>
    </source>
</evidence>
<feature type="domain" description="Gamma tubulin complex component C-terminal" evidence="7">
    <location>
        <begin position="538"/>
        <end position="909"/>
    </location>
</feature>
<dbReference type="GO" id="GO:0007020">
    <property type="term" value="P:microtubule nucleation"/>
    <property type="evidence" value="ECO:0007669"/>
    <property type="project" value="InterPro"/>
</dbReference>
<dbReference type="Gene3D" id="1.20.120.1900">
    <property type="entry name" value="Gamma-tubulin complex, C-terminal domain"/>
    <property type="match status" value="1"/>
</dbReference>
<feature type="compositionally biased region" description="Low complexity" evidence="6">
    <location>
        <begin position="204"/>
        <end position="220"/>
    </location>
</feature>
<keyword evidence="4" id="KW-0493">Microtubule</keyword>
<evidence type="ECO:0000256" key="2">
    <source>
        <dbReference type="ARBA" id="ARBA00010337"/>
    </source>
</evidence>
<evidence type="ECO:0008006" key="11">
    <source>
        <dbReference type="Google" id="ProtNLM"/>
    </source>
</evidence>
<dbReference type="GO" id="GO:0000922">
    <property type="term" value="C:spindle pole"/>
    <property type="evidence" value="ECO:0007669"/>
    <property type="project" value="InterPro"/>
</dbReference>
<dbReference type="AlphaFoldDB" id="A0A9W8H2G2"/>
<evidence type="ECO:0000256" key="3">
    <source>
        <dbReference type="ARBA" id="ARBA00022490"/>
    </source>
</evidence>
<dbReference type="Proteomes" id="UP001140217">
    <property type="component" value="Unassembled WGS sequence"/>
</dbReference>
<dbReference type="GO" id="GO:0031122">
    <property type="term" value="P:cytoplasmic microtubule organization"/>
    <property type="evidence" value="ECO:0007669"/>
    <property type="project" value="TreeGrafter"/>
</dbReference>
<comment type="caution">
    <text evidence="9">The sequence shown here is derived from an EMBL/GenBank/DDBJ whole genome shotgun (WGS) entry which is preliminary data.</text>
</comment>
<dbReference type="Pfam" id="PF17681">
    <property type="entry name" value="GCP_N_terminal"/>
    <property type="match status" value="1"/>
</dbReference>
<feature type="region of interest" description="Disordered" evidence="6">
    <location>
        <begin position="170"/>
        <end position="220"/>
    </location>
</feature>
<dbReference type="GO" id="GO:0000278">
    <property type="term" value="P:mitotic cell cycle"/>
    <property type="evidence" value="ECO:0007669"/>
    <property type="project" value="TreeGrafter"/>
</dbReference>
<dbReference type="InterPro" id="IPR040457">
    <property type="entry name" value="GCP_C"/>
</dbReference>
<evidence type="ECO:0000259" key="8">
    <source>
        <dbReference type="Pfam" id="PF17681"/>
    </source>
</evidence>
<evidence type="ECO:0000256" key="1">
    <source>
        <dbReference type="ARBA" id="ARBA00004245"/>
    </source>
</evidence>
<dbReference type="Pfam" id="PF04130">
    <property type="entry name" value="GCP_C_terminal"/>
    <property type="match status" value="1"/>
</dbReference>
<keyword evidence="10" id="KW-1185">Reference proteome</keyword>
<evidence type="ECO:0000256" key="4">
    <source>
        <dbReference type="ARBA" id="ARBA00022701"/>
    </source>
</evidence>
<dbReference type="EMBL" id="JANBUL010000362">
    <property type="protein sequence ID" value="KAJ2776436.1"/>
    <property type="molecule type" value="Genomic_DNA"/>
</dbReference>
<organism evidence="9 10">
    <name type="scientific">Coemansia javaensis</name>
    <dbReference type="NCBI Taxonomy" id="2761396"/>
    <lineage>
        <taxon>Eukaryota</taxon>
        <taxon>Fungi</taxon>
        <taxon>Fungi incertae sedis</taxon>
        <taxon>Zoopagomycota</taxon>
        <taxon>Kickxellomycotina</taxon>
        <taxon>Kickxellomycetes</taxon>
        <taxon>Kickxellales</taxon>
        <taxon>Kickxellaceae</taxon>
        <taxon>Coemansia</taxon>
    </lineage>
</organism>
<comment type="similarity">
    <text evidence="2">Belongs to the TUBGCP family.</text>
</comment>
<gene>
    <name evidence="9" type="ORF">H4R18_005674</name>
</gene>
<dbReference type="GO" id="GO:0051321">
    <property type="term" value="P:meiotic cell cycle"/>
    <property type="evidence" value="ECO:0007669"/>
    <property type="project" value="TreeGrafter"/>
</dbReference>
<feature type="domain" description="Gamma tubulin complex component protein N-terminal" evidence="8">
    <location>
        <begin position="244"/>
        <end position="534"/>
    </location>
</feature>